<protein>
    <submittedName>
        <fullName evidence="3">Macro domain-containing protein</fullName>
    </submittedName>
</protein>
<name>A0ABW5ZJC4_9BACL</name>
<evidence type="ECO:0000313" key="4">
    <source>
        <dbReference type="Proteomes" id="UP001597561"/>
    </source>
</evidence>
<dbReference type="EMBL" id="JBHUPG010000019">
    <property type="protein sequence ID" value="MFD2912156.1"/>
    <property type="molecule type" value="Genomic_DNA"/>
</dbReference>
<dbReference type="RefSeq" id="WP_204728726.1">
    <property type="nucleotide sequence ID" value="NZ_JAFBDK010000005.1"/>
</dbReference>
<accession>A0ABW5ZJC4</accession>
<dbReference type="InterPro" id="IPR050892">
    <property type="entry name" value="ADP-ribose_metab_enzymes"/>
</dbReference>
<dbReference type="PROSITE" id="PS51154">
    <property type="entry name" value="MACRO"/>
    <property type="match status" value="1"/>
</dbReference>
<gene>
    <name evidence="3" type="ORF">ACFS5P_09745</name>
</gene>
<dbReference type="InterPro" id="IPR043472">
    <property type="entry name" value="Macro_dom-like"/>
</dbReference>
<comment type="catalytic activity">
    <reaction evidence="1">
        <text>an N-(ADP-alpha-D-ribosyl)-thymidine in DNA + H2O = a thymidine in DNA + ADP-D-ribose</text>
        <dbReference type="Rhea" id="RHEA:71655"/>
        <dbReference type="Rhea" id="RHEA-COMP:13556"/>
        <dbReference type="Rhea" id="RHEA-COMP:18051"/>
        <dbReference type="ChEBI" id="CHEBI:15377"/>
        <dbReference type="ChEBI" id="CHEBI:57967"/>
        <dbReference type="ChEBI" id="CHEBI:137386"/>
        <dbReference type="ChEBI" id="CHEBI:191199"/>
    </reaction>
    <physiologicalReaction direction="left-to-right" evidence="1">
        <dbReference type="Rhea" id="RHEA:71656"/>
    </physiologicalReaction>
</comment>
<evidence type="ECO:0000256" key="1">
    <source>
        <dbReference type="ARBA" id="ARBA00035885"/>
    </source>
</evidence>
<dbReference type="Gene3D" id="3.40.220.10">
    <property type="entry name" value="Leucine Aminopeptidase, subunit E, domain 1"/>
    <property type="match status" value="1"/>
</dbReference>
<dbReference type="InterPro" id="IPR002589">
    <property type="entry name" value="Macro_dom"/>
</dbReference>
<evidence type="ECO:0000313" key="3">
    <source>
        <dbReference type="EMBL" id="MFD2912156.1"/>
    </source>
</evidence>
<dbReference type="PANTHER" id="PTHR12521">
    <property type="entry name" value="PROTEIN C6ORF130"/>
    <property type="match status" value="1"/>
</dbReference>
<dbReference type="SMART" id="SM00506">
    <property type="entry name" value="A1pp"/>
    <property type="match status" value="1"/>
</dbReference>
<organism evidence="3 4">
    <name type="scientific">Jeotgalibacillus terrae</name>
    <dbReference type="NCBI Taxonomy" id="587735"/>
    <lineage>
        <taxon>Bacteria</taxon>
        <taxon>Bacillati</taxon>
        <taxon>Bacillota</taxon>
        <taxon>Bacilli</taxon>
        <taxon>Bacillales</taxon>
        <taxon>Caryophanaceae</taxon>
        <taxon>Jeotgalibacillus</taxon>
    </lineage>
</organism>
<dbReference type="Pfam" id="PF01661">
    <property type="entry name" value="Macro"/>
    <property type="match status" value="1"/>
</dbReference>
<feature type="domain" description="Macro" evidence="2">
    <location>
        <begin position="1"/>
        <end position="154"/>
    </location>
</feature>
<keyword evidence="4" id="KW-1185">Reference proteome</keyword>
<reference evidence="4" key="1">
    <citation type="journal article" date="2019" name="Int. J. Syst. Evol. Microbiol.">
        <title>The Global Catalogue of Microorganisms (GCM) 10K type strain sequencing project: providing services to taxonomists for standard genome sequencing and annotation.</title>
        <authorList>
            <consortium name="The Broad Institute Genomics Platform"/>
            <consortium name="The Broad Institute Genome Sequencing Center for Infectious Disease"/>
            <person name="Wu L."/>
            <person name="Ma J."/>
        </authorList>
    </citation>
    <scope>NUCLEOTIDE SEQUENCE [LARGE SCALE GENOMIC DNA]</scope>
    <source>
        <strain evidence="4">KCTC 13528</strain>
    </source>
</reference>
<proteinExistence type="predicted"/>
<dbReference type="CDD" id="cd02901">
    <property type="entry name" value="Macro_Poa1p-like"/>
    <property type="match status" value="1"/>
</dbReference>
<dbReference type="PANTHER" id="PTHR12521:SF0">
    <property type="entry name" value="ADP-RIBOSE GLYCOHYDROLASE OARD1"/>
    <property type="match status" value="1"/>
</dbReference>
<dbReference type="Proteomes" id="UP001597561">
    <property type="component" value="Unassembled WGS sequence"/>
</dbReference>
<comment type="caution">
    <text evidence="3">The sequence shown here is derived from an EMBL/GenBank/DDBJ whole genome shotgun (WGS) entry which is preliminary data.</text>
</comment>
<sequence length="352" mass="40539">MIIFKSGNLLEDSAEAYVNTVNTVGVMGKGIALQFKQAFPQVYKEYEKDCRKGLVQTGHMHVVKLDGLTNPKYVINFPTKQHWKSPSKIEYIQSGLIDLIRVIQELNIRSIALPPLGCGNGGLDWKKVLPEIEAAFNNTNVEVHLYAPEGAPEPDQLTIRTKKPKMTKGRALLISLMDSYAAPGYRLSNLEVQKLAYFLQEAGEQMKLDFKKYKYGPYAENLNHVLQRIEGHYIRGYGDRTREAEIYLIDDATEKAKEFLQSDNVATERLKEVKSLIKGFENPYGMELLSTVYWIMKENPMKSKDYIYVAEEVKNWNPRKREIFSDNHILKVWTYLDNQIDLKEKNPDEHIL</sequence>
<dbReference type="SUPFAM" id="SSF52949">
    <property type="entry name" value="Macro domain-like"/>
    <property type="match status" value="1"/>
</dbReference>
<evidence type="ECO:0000259" key="2">
    <source>
        <dbReference type="PROSITE" id="PS51154"/>
    </source>
</evidence>